<accession>J9CJV5</accession>
<name>J9CJV5_9ZZZZ</name>
<protein>
    <submittedName>
        <fullName evidence="1">Uncharacterized protein</fullName>
    </submittedName>
</protein>
<dbReference type="AlphaFoldDB" id="J9CJV5"/>
<gene>
    <name evidence="1" type="ORF">EVA_11523</name>
</gene>
<comment type="caution">
    <text evidence="1">The sequence shown here is derived from an EMBL/GenBank/DDBJ whole genome shotgun (WGS) entry which is preliminary data.</text>
</comment>
<organism evidence="1">
    <name type="scientific">gut metagenome</name>
    <dbReference type="NCBI Taxonomy" id="749906"/>
    <lineage>
        <taxon>unclassified sequences</taxon>
        <taxon>metagenomes</taxon>
        <taxon>organismal metagenomes</taxon>
    </lineage>
</organism>
<dbReference type="EMBL" id="AMCI01003411">
    <property type="protein sequence ID" value="EJX00371.1"/>
    <property type="molecule type" value="Genomic_DNA"/>
</dbReference>
<evidence type="ECO:0000313" key="1">
    <source>
        <dbReference type="EMBL" id="EJX00371.1"/>
    </source>
</evidence>
<proteinExistence type="predicted"/>
<reference evidence="1" key="1">
    <citation type="journal article" date="2012" name="PLoS ONE">
        <title>Gene sets for utilization of primary and secondary nutrition supplies in the distal gut of endangered iberian lynx.</title>
        <authorList>
            <person name="Alcaide M."/>
            <person name="Messina E."/>
            <person name="Richter M."/>
            <person name="Bargiela R."/>
            <person name="Peplies J."/>
            <person name="Huws S.A."/>
            <person name="Newbold C.J."/>
            <person name="Golyshin P.N."/>
            <person name="Simon M.A."/>
            <person name="Lopez G."/>
            <person name="Yakimov M.M."/>
            <person name="Ferrer M."/>
        </authorList>
    </citation>
    <scope>NUCLEOTIDE SEQUENCE</scope>
</reference>
<sequence length="60" mass="6500">MSFQNETGPMRKDEYTRTISMVMSAFPACAVTAPGQSPALRMRQRATLKALPVGHSESSA</sequence>